<accession>A0ABY7PLC1</accession>
<keyword evidence="2" id="KW-1185">Reference proteome</keyword>
<dbReference type="Proteomes" id="UP001211872">
    <property type="component" value="Chromosome"/>
</dbReference>
<gene>
    <name evidence="1" type="ORF">O9Z63_16540</name>
</gene>
<reference evidence="1 2" key="1">
    <citation type="journal article" date="2011" name="Int. J. Syst. Evol. Microbiol.">
        <title>Hymenobacter yonginensis sp. nov., isolated from a mesotrophic artificial lake.</title>
        <authorList>
            <person name="Joung Y."/>
            <person name="Cho S.H."/>
            <person name="Kim H."/>
            <person name="Kim S.B."/>
            <person name="Joh K."/>
        </authorList>
    </citation>
    <scope>NUCLEOTIDE SEQUENCE [LARGE SCALE GENOMIC DNA]</scope>
    <source>
        <strain evidence="1 2">KCTC 22745</strain>
    </source>
</reference>
<name>A0ABY7PLC1_9BACT</name>
<evidence type="ECO:0000313" key="2">
    <source>
        <dbReference type="Proteomes" id="UP001211872"/>
    </source>
</evidence>
<proteinExistence type="predicted"/>
<sequence>MLRLPKQIYRFVVTNELRTVELLRQAQHDAFMDEPFVSVFWPLLRAIRAVARLRRVTTMPQQLCCVRPPELG</sequence>
<evidence type="ECO:0000313" key="1">
    <source>
        <dbReference type="EMBL" id="WBO83974.1"/>
    </source>
</evidence>
<dbReference type="EMBL" id="CP115396">
    <property type="protein sequence ID" value="WBO83974.1"/>
    <property type="molecule type" value="Genomic_DNA"/>
</dbReference>
<dbReference type="RefSeq" id="WP_270126448.1">
    <property type="nucleotide sequence ID" value="NZ_CP115396.1"/>
</dbReference>
<organism evidence="1 2">
    <name type="scientific">Hymenobacter yonginensis</name>
    <dbReference type="NCBI Taxonomy" id="748197"/>
    <lineage>
        <taxon>Bacteria</taxon>
        <taxon>Pseudomonadati</taxon>
        <taxon>Bacteroidota</taxon>
        <taxon>Cytophagia</taxon>
        <taxon>Cytophagales</taxon>
        <taxon>Hymenobacteraceae</taxon>
        <taxon>Hymenobacter</taxon>
    </lineage>
</organism>
<protein>
    <submittedName>
        <fullName evidence="1">Uncharacterized protein</fullName>
    </submittedName>
</protein>